<dbReference type="EMBL" id="JAZAVK010000071">
    <property type="protein sequence ID" value="KAK7426110.1"/>
    <property type="molecule type" value="Genomic_DNA"/>
</dbReference>
<sequence>MPATIPTKEHGGSKNPRSAMRKDEFSQLVAIQRRLEKRLKTIEFNDEQLNEVSIVQGSPFDIDQDDPIDVDPRYFLPGPVESMEYGLEVLRTTLDYWGDRPEHDFISHRKHPEYHESWPSPDDGRLCWQNWSSDAYYMWPRPPGNYRFKRGAPQYNPDVPHAVGTVNDMARPLRQGLLRSELLTAVSLLKAQIRWPRMYIDHHVCPVLVVSFHARFSARVLQAYFQNGKIVIRPSRLINLHTRTISPEVRLVIRWLNSRPVGDTHLPLGVLEKFDEEAASPVEVSDKQEVLSLTIQAR</sequence>
<gene>
    <name evidence="2" type="ORF">QQZ08_007420</name>
</gene>
<evidence type="ECO:0000256" key="1">
    <source>
        <dbReference type="SAM" id="MobiDB-lite"/>
    </source>
</evidence>
<comment type="caution">
    <text evidence="2">The sequence shown here is derived from an EMBL/GenBank/DDBJ whole genome shotgun (WGS) entry which is preliminary data.</text>
</comment>
<evidence type="ECO:0000313" key="3">
    <source>
        <dbReference type="Proteomes" id="UP001498421"/>
    </source>
</evidence>
<keyword evidence="3" id="KW-1185">Reference proteome</keyword>
<dbReference type="Proteomes" id="UP001498421">
    <property type="component" value="Unassembled WGS sequence"/>
</dbReference>
<organism evidence="2 3">
    <name type="scientific">Neonectria magnoliae</name>
    <dbReference type="NCBI Taxonomy" id="2732573"/>
    <lineage>
        <taxon>Eukaryota</taxon>
        <taxon>Fungi</taxon>
        <taxon>Dikarya</taxon>
        <taxon>Ascomycota</taxon>
        <taxon>Pezizomycotina</taxon>
        <taxon>Sordariomycetes</taxon>
        <taxon>Hypocreomycetidae</taxon>
        <taxon>Hypocreales</taxon>
        <taxon>Nectriaceae</taxon>
        <taxon>Neonectria</taxon>
    </lineage>
</organism>
<name>A0ABR1HZ82_9HYPO</name>
<proteinExistence type="predicted"/>
<reference evidence="2 3" key="1">
    <citation type="journal article" date="2025" name="Microbiol. Resour. Announc.">
        <title>Draft genome sequences for Neonectria magnoliae and Neonectria punicea, canker pathogens of Liriodendron tulipifera and Acer saccharum in West Virginia.</title>
        <authorList>
            <person name="Petronek H.M."/>
            <person name="Kasson M.T."/>
            <person name="Metheny A.M."/>
            <person name="Stauder C.M."/>
            <person name="Lovett B."/>
            <person name="Lynch S.C."/>
            <person name="Garnas J.R."/>
            <person name="Kasson L.R."/>
            <person name="Stajich J.E."/>
        </authorList>
    </citation>
    <scope>NUCLEOTIDE SEQUENCE [LARGE SCALE GENOMIC DNA]</scope>
    <source>
        <strain evidence="2 3">NRRL 64651</strain>
    </source>
</reference>
<accession>A0ABR1HZ82</accession>
<evidence type="ECO:0000313" key="2">
    <source>
        <dbReference type="EMBL" id="KAK7426110.1"/>
    </source>
</evidence>
<feature type="region of interest" description="Disordered" evidence="1">
    <location>
        <begin position="1"/>
        <end position="23"/>
    </location>
</feature>
<protein>
    <submittedName>
        <fullName evidence="2">Uncharacterized protein</fullName>
    </submittedName>
</protein>